<dbReference type="GO" id="GO:0004848">
    <property type="term" value="F:ureidoglycolate hydrolase activity"/>
    <property type="evidence" value="ECO:0007669"/>
    <property type="project" value="InterPro"/>
</dbReference>
<evidence type="ECO:0000256" key="2">
    <source>
        <dbReference type="ARBA" id="ARBA00022631"/>
    </source>
</evidence>
<comment type="subunit">
    <text evidence="1">Homodimer.</text>
</comment>
<dbReference type="GO" id="GO:0006144">
    <property type="term" value="P:purine nucleobase metabolic process"/>
    <property type="evidence" value="ECO:0007669"/>
    <property type="project" value="UniProtKB-KW"/>
</dbReference>
<evidence type="ECO:0000256" key="4">
    <source>
        <dbReference type="ARBA" id="ARBA00047684"/>
    </source>
</evidence>
<dbReference type="InterPro" id="IPR007247">
    <property type="entry name" value="Ureidogly_lyase"/>
</dbReference>
<comment type="catalytic activity">
    <reaction evidence="4">
        <text>(S)-ureidoglycolate = urea + glyoxylate</text>
        <dbReference type="Rhea" id="RHEA:11304"/>
        <dbReference type="ChEBI" id="CHEBI:16199"/>
        <dbReference type="ChEBI" id="CHEBI:36655"/>
        <dbReference type="ChEBI" id="CHEBI:57296"/>
        <dbReference type="EC" id="4.3.2.3"/>
    </reaction>
</comment>
<keyword evidence="6" id="KW-1185">Reference proteome</keyword>
<accession>A0AAD9HZE7</accession>
<dbReference type="AlphaFoldDB" id="A0AAD9HZE7"/>
<dbReference type="Gene3D" id="2.60.120.480">
    <property type="entry name" value="Ureidoglycolate hydrolase"/>
    <property type="match status" value="1"/>
</dbReference>
<evidence type="ECO:0008006" key="7">
    <source>
        <dbReference type="Google" id="ProtNLM"/>
    </source>
</evidence>
<evidence type="ECO:0000313" key="5">
    <source>
        <dbReference type="EMBL" id="KAK2068286.1"/>
    </source>
</evidence>
<dbReference type="Pfam" id="PF04115">
    <property type="entry name" value="Ureidogly_lyase"/>
    <property type="match status" value="1"/>
</dbReference>
<dbReference type="EMBL" id="JAQQPM010000002">
    <property type="protein sequence ID" value="KAK2068286.1"/>
    <property type="molecule type" value="Genomic_DNA"/>
</dbReference>
<evidence type="ECO:0000313" key="6">
    <source>
        <dbReference type="Proteomes" id="UP001217918"/>
    </source>
</evidence>
<name>A0AAD9HZE7_9PEZI</name>
<dbReference type="CDD" id="cd20298">
    <property type="entry name" value="cupin_UAH"/>
    <property type="match status" value="1"/>
</dbReference>
<evidence type="ECO:0000256" key="1">
    <source>
        <dbReference type="ARBA" id="ARBA00011738"/>
    </source>
</evidence>
<dbReference type="InterPro" id="IPR047233">
    <property type="entry name" value="UAH_cupin"/>
</dbReference>
<evidence type="ECO:0000256" key="3">
    <source>
        <dbReference type="ARBA" id="ARBA00023239"/>
    </source>
</evidence>
<gene>
    <name evidence="5" type="ORF">P8C59_002933</name>
</gene>
<reference evidence="5" key="1">
    <citation type="journal article" date="2023" name="Mol. Plant Microbe Interact.">
        <title>Elucidating the Obligate Nature and Biological Capacity of an Invasive Fungal Corn Pathogen.</title>
        <authorList>
            <person name="MacCready J.S."/>
            <person name="Roggenkamp E.M."/>
            <person name="Gdanetz K."/>
            <person name="Chilvers M.I."/>
        </authorList>
    </citation>
    <scope>NUCLEOTIDE SEQUENCE</scope>
    <source>
        <strain evidence="5">PM02</strain>
    </source>
</reference>
<dbReference type="SUPFAM" id="SSF51182">
    <property type="entry name" value="RmlC-like cupins"/>
    <property type="match status" value="1"/>
</dbReference>
<sequence>MTVVRDLHTLNAHPTVVVAKFLWQEAFAAFGDVIENPRPALHPSAVAPGNVLAANQGTALKFAHVSRMANLYAQAPSSRPADAVMNMFVCAARQPRRPPAGLSHDGAEYALSILERHPFTTQTFVPMTPDPALRYLVVVAPSRPASLADRDLPVPTSSSHAKHQGLPDLSRLRAFVAAAGQAVTYGPGTWHAPMMALGPPGSTTDFLVVQFSNGVAIEDCQEVTLSEGHLSVRVSDGAPRPKM</sequence>
<organism evidence="5 6">
    <name type="scientific">Phyllachora maydis</name>
    <dbReference type="NCBI Taxonomy" id="1825666"/>
    <lineage>
        <taxon>Eukaryota</taxon>
        <taxon>Fungi</taxon>
        <taxon>Dikarya</taxon>
        <taxon>Ascomycota</taxon>
        <taxon>Pezizomycotina</taxon>
        <taxon>Sordariomycetes</taxon>
        <taxon>Sordariomycetidae</taxon>
        <taxon>Phyllachorales</taxon>
        <taxon>Phyllachoraceae</taxon>
        <taxon>Phyllachora</taxon>
    </lineage>
</organism>
<dbReference type="PANTHER" id="PTHR21221:SF1">
    <property type="entry name" value="UREIDOGLYCOLATE LYASE"/>
    <property type="match status" value="1"/>
</dbReference>
<dbReference type="PANTHER" id="PTHR21221">
    <property type="entry name" value="UREIDOGLYCOLATE HYDROLASE"/>
    <property type="match status" value="1"/>
</dbReference>
<keyword evidence="2" id="KW-0659">Purine metabolism</keyword>
<keyword evidence="3" id="KW-0456">Lyase</keyword>
<comment type="caution">
    <text evidence="5">The sequence shown here is derived from an EMBL/GenBank/DDBJ whole genome shotgun (WGS) entry which is preliminary data.</text>
</comment>
<dbReference type="InterPro" id="IPR024060">
    <property type="entry name" value="Ureidoglycolate_lyase_dom_sf"/>
</dbReference>
<dbReference type="GO" id="GO:0000256">
    <property type="term" value="P:allantoin catabolic process"/>
    <property type="evidence" value="ECO:0007669"/>
    <property type="project" value="InterPro"/>
</dbReference>
<dbReference type="InterPro" id="IPR011051">
    <property type="entry name" value="RmlC_Cupin_sf"/>
</dbReference>
<dbReference type="GO" id="GO:0050385">
    <property type="term" value="F:ureidoglycolate lyase activity"/>
    <property type="evidence" value="ECO:0007669"/>
    <property type="project" value="UniProtKB-EC"/>
</dbReference>
<proteinExistence type="predicted"/>
<dbReference type="Proteomes" id="UP001217918">
    <property type="component" value="Unassembled WGS sequence"/>
</dbReference>
<protein>
    <recommendedName>
        <fullName evidence="7">Ureidoglycolate hydrolase</fullName>
    </recommendedName>
</protein>